<dbReference type="PANTHER" id="PTHR43061:SF1">
    <property type="entry name" value="GTP DIPHOSPHOKINASE RSH1, CHLOROPLASTIC-RELATED"/>
    <property type="match status" value="1"/>
</dbReference>
<dbReference type="PANTHER" id="PTHR43061">
    <property type="entry name" value="GTP DIPHOSPHOKINASE RSH1, CHLOROPLASTIC-RELATED"/>
    <property type="match status" value="1"/>
</dbReference>
<name>A0A2P2MT30_RHIMU</name>
<sequence length="74" mass="7909">MVLASSLFVSVECVTMCKLLPRDGGGRHDCSMLSCAWKAPRVLTGLLASTAHPAQLPSSLDVPMKPLIMHPGDY</sequence>
<dbReference type="AlphaFoldDB" id="A0A2P2MT30"/>
<evidence type="ECO:0000313" key="1">
    <source>
        <dbReference type="EMBL" id="MBX33394.1"/>
    </source>
</evidence>
<reference evidence="1" key="1">
    <citation type="submission" date="2018-02" db="EMBL/GenBank/DDBJ databases">
        <title>Rhizophora mucronata_Transcriptome.</title>
        <authorList>
            <person name="Meera S.P."/>
            <person name="Sreeshan A."/>
            <person name="Augustine A."/>
        </authorList>
    </citation>
    <scope>NUCLEOTIDE SEQUENCE</scope>
    <source>
        <tissue evidence="1">Leaf</tissue>
    </source>
</reference>
<accession>A0A2P2MT30</accession>
<dbReference type="EMBL" id="GGEC01052910">
    <property type="protein sequence ID" value="MBX33394.1"/>
    <property type="molecule type" value="Transcribed_RNA"/>
</dbReference>
<proteinExistence type="predicted"/>
<protein>
    <submittedName>
        <fullName evidence="1">Uncharacterized protein</fullName>
    </submittedName>
</protein>
<organism evidence="1">
    <name type="scientific">Rhizophora mucronata</name>
    <name type="common">Asiatic mangrove</name>
    <dbReference type="NCBI Taxonomy" id="61149"/>
    <lineage>
        <taxon>Eukaryota</taxon>
        <taxon>Viridiplantae</taxon>
        <taxon>Streptophyta</taxon>
        <taxon>Embryophyta</taxon>
        <taxon>Tracheophyta</taxon>
        <taxon>Spermatophyta</taxon>
        <taxon>Magnoliopsida</taxon>
        <taxon>eudicotyledons</taxon>
        <taxon>Gunneridae</taxon>
        <taxon>Pentapetalae</taxon>
        <taxon>rosids</taxon>
        <taxon>fabids</taxon>
        <taxon>Malpighiales</taxon>
        <taxon>Rhizophoraceae</taxon>
        <taxon>Rhizophora</taxon>
    </lineage>
</organism>